<evidence type="ECO:0000256" key="2">
    <source>
        <dbReference type="ARBA" id="ARBA00022723"/>
    </source>
</evidence>
<evidence type="ECO:0000256" key="3">
    <source>
        <dbReference type="ARBA" id="ARBA00023015"/>
    </source>
</evidence>
<dbReference type="AlphaFoldDB" id="A0AAJ0DFA2"/>
<reference evidence="7" key="1">
    <citation type="submission" date="2023-04" db="EMBL/GenBank/DDBJ databases">
        <title>Black Yeasts Isolated from many extreme environments.</title>
        <authorList>
            <person name="Coleine C."/>
            <person name="Stajich J.E."/>
            <person name="Selbmann L."/>
        </authorList>
    </citation>
    <scope>NUCLEOTIDE SEQUENCE</scope>
    <source>
        <strain evidence="7">CCFEE 5312</strain>
    </source>
</reference>
<dbReference type="InterPro" id="IPR036864">
    <property type="entry name" value="Zn2-C6_fun-type_DNA-bd_sf"/>
</dbReference>
<dbReference type="GO" id="GO:0000981">
    <property type="term" value="F:DNA-binding transcription factor activity, RNA polymerase II-specific"/>
    <property type="evidence" value="ECO:0007669"/>
    <property type="project" value="InterPro"/>
</dbReference>
<sequence length="642" mass="71240">MNDETAPTPPSERKAACNVCRRRKTACDRGRPKCGLCEKTRLVCQYADKERHAAGLRAGYVQSLEQRIDGLESRLQNLEARASTDVAPGDLMQSASSSDAYGQMDSSCADAGSIVASATRGSNQSSGLIGVQEGARDLNEHAFDLGNITDLSPPHNKALDDPLAFPVIQELCGVWFQRYHRWLPILHRPTFMQVLESTDTVRFSNYALVVEAIVAITLPNSRIITTSASDQERLRAQLTSSVILRCIDTQSVQSAQALLMLSVFHYGEGNFARSWNLLAMARRITVQLGLTDASNFGTASSPTALRRLADYTNTVVTHEEKTRAYWMSQMLESISTIGASYELPLPATPGGPLLPCSDTFWDFPDEMMSELQIRPYNYCSAFSLCIIIAASELPVVHQLLRKPVNMEAFDERDAWQMEAQRIDERLTAWRDEFVAAVFRLINAEYASRERPEMDAYVVLTNCVLNTAVITLLQRRTASPEGTGQTVEPWAFANTRCVYAAENTAFKIRQMDEDELLVCHPHLMNSIFVAARFYIVHSKALDANVPSNLHCLAFALHTCGKTWPLARFYEKILRIAVAEFRTPVAFASLPKVFYDLRQTTFDIAGTLIEWVKGPGADAGTTMPASSGNHGSMMFTPMSINSLT</sequence>
<evidence type="ECO:0000313" key="8">
    <source>
        <dbReference type="Proteomes" id="UP001271007"/>
    </source>
</evidence>
<dbReference type="InterPro" id="IPR001138">
    <property type="entry name" value="Zn2Cys6_DnaBD"/>
</dbReference>
<dbReference type="PANTHER" id="PTHR47338:SF20">
    <property type="entry name" value="ZN(II)2CYS6 TRANSCRIPTION FACTOR (EUROFUNG)"/>
    <property type="match status" value="1"/>
</dbReference>
<organism evidence="7 8">
    <name type="scientific">Extremus antarcticus</name>
    <dbReference type="NCBI Taxonomy" id="702011"/>
    <lineage>
        <taxon>Eukaryota</taxon>
        <taxon>Fungi</taxon>
        <taxon>Dikarya</taxon>
        <taxon>Ascomycota</taxon>
        <taxon>Pezizomycotina</taxon>
        <taxon>Dothideomycetes</taxon>
        <taxon>Dothideomycetidae</taxon>
        <taxon>Mycosphaerellales</taxon>
        <taxon>Extremaceae</taxon>
        <taxon>Extremus</taxon>
    </lineage>
</organism>
<name>A0AAJ0DFA2_9PEZI</name>
<keyword evidence="5" id="KW-0539">Nucleus</keyword>
<dbReference type="EMBL" id="JAWDJX010000042">
    <property type="protein sequence ID" value="KAK3049097.1"/>
    <property type="molecule type" value="Genomic_DNA"/>
</dbReference>
<dbReference type="PANTHER" id="PTHR47338">
    <property type="entry name" value="ZN(II)2CYS6 TRANSCRIPTION FACTOR (EUROFUNG)-RELATED"/>
    <property type="match status" value="1"/>
</dbReference>
<dbReference type="GO" id="GO:0006351">
    <property type="term" value="P:DNA-templated transcription"/>
    <property type="evidence" value="ECO:0007669"/>
    <property type="project" value="InterPro"/>
</dbReference>
<dbReference type="SMART" id="SM00066">
    <property type="entry name" value="GAL4"/>
    <property type="match status" value="1"/>
</dbReference>
<evidence type="ECO:0000259" key="6">
    <source>
        <dbReference type="PROSITE" id="PS50048"/>
    </source>
</evidence>
<dbReference type="InterPro" id="IPR007219">
    <property type="entry name" value="XnlR_reg_dom"/>
</dbReference>
<accession>A0AAJ0DFA2</accession>
<keyword evidence="8" id="KW-1185">Reference proteome</keyword>
<dbReference type="SUPFAM" id="SSF57701">
    <property type="entry name" value="Zn2/Cys6 DNA-binding domain"/>
    <property type="match status" value="1"/>
</dbReference>
<feature type="domain" description="Zn(2)-C6 fungal-type" evidence="6">
    <location>
        <begin position="16"/>
        <end position="46"/>
    </location>
</feature>
<protein>
    <recommendedName>
        <fullName evidence="6">Zn(2)-C6 fungal-type domain-containing protein</fullName>
    </recommendedName>
</protein>
<keyword evidence="4" id="KW-0804">Transcription</keyword>
<dbReference type="Pfam" id="PF00172">
    <property type="entry name" value="Zn_clus"/>
    <property type="match status" value="1"/>
</dbReference>
<dbReference type="GO" id="GO:0008270">
    <property type="term" value="F:zinc ion binding"/>
    <property type="evidence" value="ECO:0007669"/>
    <property type="project" value="InterPro"/>
</dbReference>
<comment type="subcellular location">
    <subcellularLocation>
        <location evidence="1">Nucleus</location>
    </subcellularLocation>
</comment>
<dbReference type="PROSITE" id="PS50048">
    <property type="entry name" value="ZN2_CY6_FUNGAL_2"/>
    <property type="match status" value="1"/>
</dbReference>
<evidence type="ECO:0000256" key="5">
    <source>
        <dbReference type="ARBA" id="ARBA00023242"/>
    </source>
</evidence>
<dbReference type="Proteomes" id="UP001271007">
    <property type="component" value="Unassembled WGS sequence"/>
</dbReference>
<evidence type="ECO:0000256" key="1">
    <source>
        <dbReference type="ARBA" id="ARBA00004123"/>
    </source>
</evidence>
<keyword evidence="2" id="KW-0479">Metal-binding</keyword>
<dbReference type="GO" id="GO:0005634">
    <property type="term" value="C:nucleus"/>
    <property type="evidence" value="ECO:0007669"/>
    <property type="project" value="UniProtKB-SubCell"/>
</dbReference>
<gene>
    <name evidence="7" type="ORF">LTR09_009516</name>
</gene>
<dbReference type="PROSITE" id="PS00463">
    <property type="entry name" value="ZN2_CY6_FUNGAL_1"/>
    <property type="match status" value="1"/>
</dbReference>
<evidence type="ECO:0000313" key="7">
    <source>
        <dbReference type="EMBL" id="KAK3049097.1"/>
    </source>
</evidence>
<dbReference type="InterPro" id="IPR050815">
    <property type="entry name" value="TF_fung"/>
</dbReference>
<dbReference type="CDD" id="cd00067">
    <property type="entry name" value="GAL4"/>
    <property type="match status" value="1"/>
</dbReference>
<comment type="caution">
    <text evidence="7">The sequence shown here is derived from an EMBL/GenBank/DDBJ whole genome shotgun (WGS) entry which is preliminary data.</text>
</comment>
<dbReference type="Gene3D" id="4.10.240.10">
    <property type="entry name" value="Zn(2)-C6 fungal-type DNA-binding domain"/>
    <property type="match status" value="1"/>
</dbReference>
<evidence type="ECO:0000256" key="4">
    <source>
        <dbReference type="ARBA" id="ARBA00023163"/>
    </source>
</evidence>
<keyword evidence="3" id="KW-0805">Transcription regulation</keyword>
<dbReference type="CDD" id="cd12148">
    <property type="entry name" value="fungal_TF_MHR"/>
    <property type="match status" value="1"/>
</dbReference>
<dbReference type="Pfam" id="PF04082">
    <property type="entry name" value="Fungal_trans"/>
    <property type="match status" value="1"/>
</dbReference>
<proteinExistence type="predicted"/>
<dbReference type="GO" id="GO:0003677">
    <property type="term" value="F:DNA binding"/>
    <property type="evidence" value="ECO:0007669"/>
    <property type="project" value="InterPro"/>
</dbReference>